<dbReference type="EC" id="2.7.13.3" evidence="2"/>
<dbReference type="EMBL" id="FOSN01000034">
    <property type="protein sequence ID" value="SFK86838.1"/>
    <property type="molecule type" value="Genomic_DNA"/>
</dbReference>
<evidence type="ECO:0000259" key="6">
    <source>
        <dbReference type="PROSITE" id="PS50109"/>
    </source>
</evidence>
<dbReference type="InterPro" id="IPR003594">
    <property type="entry name" value="HATPase_dom"/>
</dbReference>
<keyword evidence="4 7" id="KW-0418">Kinase</keyword>
<name>A0A1I4CZS7_9HYPH</name>
<dbReference type="PANTHER" id="PTHR24421">
    <property type="entry name" value="NITRATE/NITRITE SENSOR PROTEIN NARX-RELATED"/>
    <property type="match status" value="1"/>
</dbReference>
<keyword evidence="5" id="KW-0902">Two-component regulatory system</keyword>
<sequence>MAVAILRNARLKQMDQRAVDAMLSAEDRITRISRLHRRFYDVSASGDGLEMVLRETLDEVFRGLPVEVRLQIDTQGPLSVDQLTAITLFVNEAATNALKHVFSKGLGSHFEVSLTKPEAARLRLTIRDDGPGIDLKKPEGFAPREEERTRSLGMSIMRAFATQLGGSLQMANAPGVVLTVEFPPP</sequence>
<dbReference type="AlphaFoldDB" id="A0A1I4CZS7"/>
<gene>
    <name evidence="7" type="ORF">SAMN05444581_1343</name>
</gene>
<reference evidence="7 8" key="1">
    <citation type="submission" date="2016-10" db="EMBL/GenBank/DDBJ databases">
        <authorList>
            <person name="de Groot N.N."/>
        </authorList>
    </citation>
    <scope>NUCLEOTIDE SEQUENCE [LARGE SCALE GENOMIC DNA]</scope>
    <source>
        <strain evidence="7 8">NE2</strain>
    </source>
</reference>
<dbReference type="Pfam" id="PF02518">
    <property type="entry name" value="HATPase_c"/>
    <property type="match status" value="1"/>
</dbReference>
<dbReference type="RefSeq" id="WP_091686605.1">
    <property type="nucleotide sequence ID" value="NZ_FOSN01000034.1"/>
</dbReference>
<dbReference type="Proteomes" id="UP000198755">
    <property type="component" value="Unassembled WGS sequence"/>
</dbReference>
<dbReference type="SUPFAM" id="SSF55874">
    <property type="entry name" value="ATPase domain of HSP90 chaperone/DNA topoisomerase II/histidine kinase"/>
    <property type="match status" value="1"/>
</dbReference>
<protein>
    <recommendedName>
        <fullName evidence="2">histidine kinase</fullName>
        <ecNumber evidence="2">2.7.13.3</ecNumber>
    </recommendedName>
</protein>
<evidence type="ECO:0000313" key="7">
    <source>
        <dbReference type="EMBL" id="SFK86838.1"/>
    </source>
</evidence>
<dbReference type="OrthoDB" id="9767435at2"/>
<dbReference type="PROSITE" id="PS50109">
    <property type="entry name" value="HIS_KIN"/>
    <property type="match status" value="1"/>
</dbReference>
<keyword evidence="8" id="KW-1185">Reference proteome</keyword>
<evidence type="ECO:0000313" key="8">
    <source>
        <dbReference type="Proteomes" id="UP000198755"/>
    </source>
</evidence>
<accession>A0A1I4CZS7</accession>
<dbReference type="SMART" id="SM00387">
    <property type="entry name" value="HATPase_c"/>
    <property type="match status" value="1"/>
</dbReference>
<evidence type="ECO:0000256" key="4">
    <source>
        <dbReference type="ARBA" id="ARBA00022777"/>
    </source>
</evidence>
<dbReference type="InterPro" id="IPR036890">
    <property type="entry name" value="HATPase_C_sf"/>
</dbReference>
<dbReference type="GO" id="GO:0000160">
    <property type="term" value="P:phosphorelay signal transduction system"/>
    <property type="evidence" value="ECO:0007669"/>
    <property type="project" value="UniProtKB-KW"/>
</dbReference>
<proteinExistence type="predicted"/>
<keyword evidence="3" id="KW-0808">Transferase</keyword>
<dbReference type="STRING" id="1612308.SAMN05444581_1343"/>
<dbReference type="PANTHER" id="PTHR24421:SF10">
    <property type="entry name" value="NITRATE_NITRITE SENSOR PROTEIN NARQ"/>
    <property type="match status" value="1"/>
</dbReference>
<evidence type="ECO:0000256" key="5">
    <source>
        <dbReference type="ARBA" id="ARBA00023012"/>
    </source>
</evidence>
<dbReference type="InterPro" id="IPR050482">
    <property type="entry name" value="Sensor_HK_TwoCompSys"/>
</dbReference>
<evidence type="ECO:0000256" key="1">
    <source>
        <dbReference type="ARBA" id="ARBA00000085"/>
    </source>
</evidence>
<dbReference type="InterPro" id="IPR005467">
    <property type="entry name" value="His_kinase_dom"/>
</dbReference>
<evidence type="ECO:0000256" key="2">
    <source>
        <dbReference type="ARBA" id="ARBA00012438"/>
    </source>
</evidence>
<dbReference type="GO" id="GO:0004673">
    <property type="term" value="F:protein histidine kinase activity"/>
    <property type="evidence" value="ECO:0007669"/>
    <property type="project" value="UniProtKB-EC"/>
</dbReference>
<evidence type="ECO:0000256" key="3">
    <source>
        <dbReference type="ARBA" id="ARBA00022679"/>
    </source>
</evidence>
<comment type="catalytic activity">
    <reaction evidence="1">
        <text>ATP + protein L-histidine = ADP + protein N-phospho-L-histidine.</text>
        <dbReference type="EC" id="2.7.13.3"/>
    </reaction>
</comment>
<feature type="domain" description="Histidine kinase" evidence="6">
    <location>
        <begin position="1"/>
        <end position="185"/>
    </location>
</feature>
<organism evidence="7 8">
    <name type="scientific">Methylocapsa palsarum</name>
    <dbReference type="NCBI Taxonomy" id="1612308"/>
    <lineage>
        <taxon>Bacteria</taxon>
        <taxon>Pseudomonadati</taxon>
        <taxon>Pseudomonadota</taxon>
        <taxon>Alphaproteobacteria</taxon>
        <taxon>Hyphomicrobiales</taxon>
        <taxon>Beijerinckiaceae</taxon>
        <taxon>Methylocapsa</taxon>
    </lineage>
</organism>
<dbReference type="Gene3D" id="3.30.565.10">
    <property type="entry name" value="Histidine kinase-like ATPase, C-terminal domain"/>
    <property type="match status" value="1"/>
</dbReference>